<keyword evidence="3" id="KW-1185">Reference proteome</keyword>
<dbReference type="Proteomes" id="UP000008810">
    <property type="component" value="Chromosome 5"/>
</dbReference>
<proteinExistence type="predicted"/>
<evidence type="ECO:0000313" key="3">
    <source>
        <dbReference type="Proteomes" id="UP000008810"/>
    </source>
</evidence>
<dbReference type="EnsemblPlants" id="PNT61086">
    <property type="protein sequence ID" value="PNT61086"/>
    <property type="gene ID" value="BRADI_5g10183v3"/>
</dbReference>
<reference evidence="2" key="3">
    <citation type="submission" date="2018-08" db="UniProtKB">
        <authorList>
            <consortium name="EnsemblPlants"/>
        </authorList>
    </citation>
    <scope>IDENTIFICATION</scope>
    <source>
        <strain evidence="2">cv. Bd21</strain>
    </source>
</reference>
<dbReference type="EMBL" id="CM000884">
    <property type="protein sequence ID" value="PNT61086.1"/>
    <property type="molecule type" value="Genomic_DNA"/>
</dbReference>
<reference evidence="1" key="2">
    <citation type="submission" date="2017-06" db="EMBL/GenBank/DDBJ databases">
        <title>WGS assembly of Brachypodium distachyon.</title>
        <authorList>
            <consortium name="The International Brachypodium Initiative"/>
            <person name="Lucas S."/>
            <person name="Harmon-Smith M."/>
            <person name="Lail K."/>
            <person name="Tice H."/>
            <person name="Grimwood J."/>
            <person name="Bruce D."/>
            <person name="Barry K."/>
            <person name="Shu S."/>
            <person name="Lindquist E."/>
            <person name="Wang M."/>
            <person name="Pitluck S."/>
            <person name="Vogel J.P."/>
            <person name="Garvin D.F."/>
            <person name="Mockler T.C."/>
            <person name="Schmutz J."/>
            <person name="Rokhsar D."/>
            <person name="Bevan M.W."/>
        </authorList>
    </citation>
    <scope>NUCLEOTIDE SEQUENCE</scope>
    <source>
        <strain evidence="1">Bd21</strain>
    </source>
</reference>
<gene>
    <name evidence="1" type="ORF">BRADI_5g10183v3</name>
</gene>
<dbReference type="Gramene" id="PNT61086">
    <property type="protein sequence ID" value="PNT61086"/>
    <property type="gene ID" value="BRADI_5g10183v3"/>
</dbReference>
<accession>A0A2K2CGD2</accession>
<sequence length="53" mass="5881">MLQTERSHAMTSLLEESSVVSASRNSMNRVIRCRENILCTPIEHEGSPASAFC</sequence>
<dbReference type="AlphaFoldDB" id="A0A2K2CGD2"/>
<evidence type="ECO:0000313" key="1">
    <source>
        <dbReference type="EMBL" id="PNT61086.1"/>
    </source>
</evidence>
<dbReference type="InParanoid" id="A0A2K2CGD2"/>
<organism evidence="1">
    <name type="scientific">Brachypodium distachyon</name>
    <name type="common">Purple false brome</name>
    <name type="synonym">Trachynia distachya</name>
    <dbReference type="NCBI Taxonomy" id="15368"/>
    <lineage>
        <taxon>Eukaryota</taxon>
        <taxon>Viridiplantae</taxon>
        <taxon>Streptophyta</taxon>
        <taxon>Embryophyta</taxon>
        <taxon>Tracheophyta</taxon>
        <taxon>Spermatophyta</taxon>
        <taxon>Magnoliopsida</taxon>
        <taxon>Liliopsida</taxon>
        <taxon>Poales</taxon>
        <taxon>Poaceae</taxon>
        <taxon>BOP clade</taxon>
        <taxon>Pooideae</taxon>
        <taxon>Stipodae</taxon>
        <taxon>Brachypodieae</taxon>
        <taxon>Brachypodium</taxon>
    </lineage>
</organism>
<reference evidence="1 2" key="1">
    <citation type="journal article" date="2010" name="Nature">
        <title>Genome sequencing and analysis of the model grass Brachypodium distachyon.</title>
        <authorList>
            <consortium name="International Brachypodium Initiative"/>
        </authorList>
    </citation>
    <scope>NUCLEOTIDE SEQUENCE [LARGE SCALE GENOMIC DNA]</scope>
    <source>
        <strain evidence="1 2">Bd21</strain>
    </source>
</reference>
<evidence type="ECO:0000313" key="2">
    <source>
        <dbReference type="EnsemblPlants" id="PNT61086"/>
    </source>
</evidence>
<name>A0A2K2CGD2_BRADI</name>
<protein>
    <submittedName>
        <fullName evidence="1 2">Uncharacterized protein</fullName>
    </submittedName>
</protein>